<feature type="region of interest" description="Disordered" evidence="1">
    <location>
        <begin position="48"/>
        <end position="68"/>
    </location>
</feature>
<dbReference type="Proteomes" id="UP000486351">
    <property type="component" value="Unassembled WGS sequence"/>
</dbReference>
<accession>A0A6G0R4T9</accession>
<name>A0A6G0R4T9_9STRA</name>
<evidence type="ECO:0000313" key="3">
    <source>
        <dbReference type="Proteomes" id="UP000486351"/>
    </source>
</evidence>
<dbReference type="EMBL" id="QXFY01001429">
    <property type="protein sequence ID" value="KAE9318002.1"/>
    <property type="molecule type" value="Genomic_DNA"/>
</dbReference>
<reference evidence="2 3" key="1">
    <citation type="submission" date="2018-09" db="EMBL/GenBank/DDBJ databases">
        <title>Genomic investigation of the strawberry pathogen Phytophthora fragariae indicates pathogenicity is determined by transcriptional variation in three key races.</title>
        <authorList>
            <person name="Adams T.M."/>
            <person name="Armitage A.D."/>
            <person name="Sobczyk M.K."/>
            <person name="Bates H.J."/>
            <person name="Dunwell J.M."/>
            <person name="Nellist C.F."/>
            <person name="Harrison R.J."/>
        </authorList>
    </citation>
    <scope>NUCLEOTIDE SEQUENCE [LARGE SCALE GENOMIC DNA]</scope>
    <source>
        <strain evidence="2 3">NOV-77</strain>
    </source>
</reference>
<evidence type="ECO:0000313" key="2">
    <source>
        <dbReference type="EMBL" id="KAE9318002.1"/>
    </source>
</evidence>
<evidence type="ECO:0008006" key="4">
    <source>
        <dbReference type="Google" id="ProtNLM"/>
    </source>
</evidence>
<dbReference type="AlphaFoldDB" id="A0A6G0R4T9"/>
<evidence type="ECO:0000256" key="1">
    <source>
        <dbReference type="SAM" id="MobiDB-lite"/>
    </source>
</evidence>
<protein>
    <recommendedName>
        <fullName evidence="4">Integrase catalytic domain-containing protein</fullName>
    </recommendedName>
</protein>
<sequence length="68" mass="7680">MDAAAKLFEYFLVYFEKEFDCKIHVLRTDSGGEYENVDLFCKRTWPGSAERRGTSPAMARPSACTAPP</sequence>
<organism evidence="2 3">
    <name type="scientific">Phytophthora fragariae</name>
    <dbReference type="NCBI Taxonomy" id="53985"/>
    <lineage>
        <taxon>Eukaryota</taxon>
        <taxon>Sar</taxon>
        <taxon>Stramenopiles</taxon>
        <taxon>Oomycota</taxon>
        <taxon>Peronosporomycetes</taxon>
        <taxon>Peronosporales</taxon>
        <taxon>Peronosporaceae</taxon>
        <taxon>Phytophthora</taxon>
    </lineage>
</organism>
<gene>
    <name evidence="2" type="ORF">PF008_g18608</name>
</gene>
<proteinExistence type="predicted"/>
<comment type="caution">
    <text evidence="2">The sequence shown here is derived from an EMBL/GenBank/DDBJ whole genome shotgun (WGS) entry which is preliminary data.</text>
</comment>